<evidence type="ECO:0000256" key="8">
    <source>
        <dbReference type="ARBA" id="ARBA00023102"/>
    </source>
</evidence>
<comment type="catalytic activity">
    <reaction evidence="12">
        <text>(6R)-5,10-methylene-5,6,7,8-tetrahydrofolate + NADP(+) = (6R)-5,10-methenyltetrahydrofolate + NADPH</text>
        <dbReference type="Rhea" id="RHEA:22812"/>
        <dbReference type="ChEBI" id="CHEBI:15636"/>
        <dbReference type="ChEBI" id="CHEBI:57455"/>
        <dbReference type="ChEBI" id="CHEBI:57783"/>
        <dbReference type="ChEBI" id="CHEBI:58349"/>
        <dbReference type="EC" id="1.5.1.5"/>
    </reaction>
</comment>
<keyword evidence="10 12" id="KW-0511">Multifunctional enzyme</keyword>
<dbReference type="PROSITE" id="PS00766">
    <property type="entry name" value="THF_DHG_CYH_1"/>
    <property type="match status" value="1"/>
</dbReference>
<keyword evidence="7 12" id="KW-0560">Oxidoreductase</keyword>
<dbReference type="Pfam" id="PF02882">
    <property type="entry name" value="THF_DHG_CYH_C"/>
    <property type="match status" value="1"/>
</dbReference>
<dbReference type="EC" id="3.5.4.9" evidence="12"/>
<dbReference type="NCBIfam" id="NF010783">
    <property type="entry name" value="PRK14186.1"/>
    <property type="match status" value="1"/>
</dbReference>
<keyword evidence="2 12" id="KW-0554">One-carbon metabolism</keyword>
<evidence type="ECO:0000256" key="7">
    <source>
        <dbReference type="ARBA" id="ARBA00023002"/>
    </source>
</evidence>
<dbReference type="GO" id="GO:0005829">
    <property type="term" value="C:cytosol"/>
    <property type="evidence" value="ECO:0007669"/>
    <property type="project" value="TreeGrafter"/>
</dbReference>
<evidence type="ECO:0000259" key="14">
    <source>
        <dbReference type="Pfam" id="PF02882"/>
    </source>
</evidence>
<dbReference type="PANTHER" id="PTHR48099:SF5">
    <property type="entry name" value="C-1-TETRAHYDROFOLATE SYNTHASE, CYTOPLASMIC"/>
    <property type="match status" value="1"/>
</dbReference>
<dbReference type="CDD" id="cd01080">
    <property type="entry name" value="NAD_bind_m-THF_DH_Cyclohyd"/>
    <property type="match status" value="1"/>
</dbReference>
<feature type="domain" description="Tetrahydrofolate dehydrogenase/cyclohydrolase NAD(P)-binding" evidence="14">
    <location>
        <begin position="138"/>
        <end position="288"/>
    </location>
</feature>
<dbReference type="PROSITE" id="PS00767">
    <property type="entry name" value="THF_DHG_CYH_2"/>
    <property type="match status" value="1"/>
</dbReference>
<dbReference type="FunFam" id="3.40.50.720:FF:000189">
    <property type="entry name" value="Bifunctional protein FolD"/>
    <property type="match status" value="1"/>
</dbReference>
<keyword evidence="8 12" id="KW-0368">Histidine biosynthesis</keyword>
<comment type="catalytic activity">
    <reaction evidence="11 12">
        <text>(6R)-5,10-methenyltetrahydrofolate + H2O = (6R)-10-formyltetrahydrofolate + H(+)</text>
        <dbReference type="Rhea" id="RHEA:23700"/>
        <dbReference type="ChEBI" id="CHEBI:15377"/>
        <dbReference type="ChEBI" id="CHEBI:15378"/>
        <dbReference type="ChEBI" id="CHEBI:57455"/>
        <dbReference type="ChEBI" id="CHEBI:195366"/>
        <dbReference type="EC" id="3.5.4.9"/>
    </reaction>
</comment>
<dbReference type="GO" id="GO:0006164">
    <property type="term" value="P:purine nucleotide biosynthetic process"/>
    <property type="evidence" value="ECO:0007669"/>
    <property type="project" value="UniProtKB-KW"/>
</dbReference>
<dbReference type="Pfam" id="PF00763">
    <property type="entry name" value="THF_DHG_CYH"/>
    <property type="match status" value="1"/>
</dbReference>
<evidence type="ECO:0000256" key="6">
    <source>
        <dbReference type="ARBA" id="ARBA00022857"/>
    </source>
</evidence>
<evidence type="ECO:0000256" key="9">
    <source>
        <dbReference type="ARBA" id="ARBA00023167"/>
    </source>
</evidence>
<proteinExistence type="inferred from homology"/>
<dbReference type="EMBL" id="DSUJ01000008">
    <property type="protein sequence ID" value="HFI91066.1"/>
    <property type="molecule type" value="Genomic_DNA"/>
</dbReference>
<keyword evidence="5 12" id="KW-0378">Hydrolase</keyword>
<dbReference type="InterPro" id="IPR020631">
    <property type="entry name" value="THF_DH/CycHdrlase_NAD-bd_dom"/>
</dbReference>
<evidence type="ECO:0000256" key="11">
    <source>
        <dbReference type="ARBA" id="ARBA00036357"/>
    </source>
</evidence>
<evidence type="ECO:0000256" key="1">
    <source>
        <dbReference type="ARBA" id="ARBA00004777"/>
    </source>
</evidence>
<dbReference type="GO" id="GO:0035999">
    <property type="term" value="P:tetrahydrofolate interconversion"/>
    <property type="evidence" value="ECO:0007669"/>
    <property type="project" value="UniProtKB-UniRule"/>
</dbReference>
<comment type="function">
    <text evidence="12">Catalyzes the oxidation of 5,10-methylenetetrahydrofolate to 5,10-methenyltetrahydrofolate and then the hydrolysis of 5,10-methenyltetrahydrofolate to 10-formyltetrahydrofolate.</text>
</comment>
<dbReference type="PRINTS" id="PR00085">
    <property type="entry name" value="THFDHDRGNASE"/>
</dbReference>
<dbReference type="UniPathway" id="UPA00193"/>
<evidence type="ECO:0000256" key="2">
    <source>
        <dbReference type="ARBA" id="ARBA00022563"/>
    </source>
</evidence>
<dbReference type="Gene3D" id="3.40.50.10860">
    <property type="entry name" value="Leucine Dehydrogenase, chain A, domain 1"/>
    <property type="match status" value="1"/>
</dbReference>
<feature type="binding site" evidence="12">
    <location>
        <position position="234"/>
    </location>
    <ligand>
        <name>NADP(+)</name>
        <dbReference type="ChEBI" id="CHEBI:58349"/>
    </ligand>
</feature>
<keyword evidence="4 12" id="KW-0658">Purine biosynthesis</keyword>
<dbReference type="SUPFAM" id="SSF53223">
    <property type="entry name" value="Aminoacid dehydrogenase-like, N-terminal domain"/>
    <property type="match status" value="1"/>
</dbReference>
<evidence type="ECO:0000259" key="13">
    <source>
        <dbReference type="Pfam" id="PF00763"/>
    </source>
</evidence>
<dbReference type="GO" id="GO:0000105">
    <property type="term" value="P:L-histidine biosynthetic process"/>
    <property type="evidence" value="ECO:0007669"/>
    <property type="project" value="UniProtKB-KW"/>
</dbReference>
<feature type="binding site" evidence="12">
    <location>
        <begin position="164"/>
        <end position="166"/>
    </location>
    <ligand>
        <name>NADP(+)</name>
        <dbReference type="ChEBI" id="CHEBI:58349"/>
    </ligand>
</feature>
<feature type="domain" description="Tetrahydrofolate dehydrogenase/cyclohydrolase catalytic" evidence="13">
    <location>
        <begin position="4"/>
        <end position="119"/>
    </location>
</feature>
<keyword evidence="9 12" id="KW-0486">Methionine biosynthesis</keyword>
<evidence type="ECO:0000256" key="4">
    <source>
        <dbReference type="ARBA" id="ARBA00022755"/>
    </source>
</evidence>
<dbReference type="InterPro" id="IPR020867">
    <property type="entry name" value="THF_DH/CycHdrlase_CS"/>
</dbReference>
<evidence type="ECO:0000256" key="12">
    <source>
        <dbReference type="HAMAP-Rule" id="MF_01576"/>
    </source>
</evidence>
<keyword evidence="6 12" id="KW-0521">NADP</keyword>
<dbReference type="InterPro" id="IPR036291">
    <property type="entry name" value="NAD(P)-bd_dom_sf"/>
</dbReference>
<accession>A0A7V3E6R0</accession>
<name>A0A7V3E6R0_9BACT</name>
<evidence type="ECO:0000313" key="15">
    <source>
        <dbReference type="EMBL" id="HFI91066.1"/>
    </source>
</evidence>
<dbReference type="PANTHER" id="PTHR48099">
    <property type="entry name" value="C-1-TETRAHYDROFOLATE SYNTHASE, CYTOPLASMIC-RELATED"/>
    <property type="match status" value="1"/>
</dbReference>
<comment type="caution">
    <text evidence="12">Lacks conserved residue(s) required for the propagation of feature annotation.</text>
</comment>
<dbReference type="EC" id="1.5.1.5" evidence="12"/>
<protein>
    <recommendedName>
        <fullName evidence="12">Bifunctional protein FolD</fullName>
    </recommendedName>
    <domain>
        <recommendedName>
            <fullName evidence="12">Methylenetetrahydrofolate dehydrogenase</fullName>
            <ecNumber evidence="12">1.5.1.5</ecNumber>
        </recommendedName>
    </domain>
    <domain>
        <recommendedName>
            <fullName evidence="12">Methenyltetrahydrofolate cyclohydrolase</fullName>
            <ecNumber evidence="12">3.5.4.9</ecNumber>
        </recommendedName>
    </domain>
</protein>
<dbReference type="InterPro" id="IPR000672">
    <property type="entry name" value="THF_DH/CycHdrlase"/>
</dbReference>
<sequence length="292" mass="32127">MQLIDGKKIAADIRKELKEKIEKLKSEKKNVPGLVAILVGDNPASQIYVTSKSKACEEIGMRTKVEKCPVTFHEKELIEVIEKYNADKDFHGILVQLPLPKHINENKIIETISPKKDVDGFHPMSVGNLVIGKETFVSCTPAGIQELLKRYYINTRGKHVVVVGRSNIVGKPIANLMLQKNDYANSIVTVCHSAANDLSYFTKQADILIAAIGQPEMIKGDMVKEGVIVIDVGINRIEDKTSSKGYRIVGDVAFDEVAPKSSFITPVPGGVGPMTIAMLLSNTYKAYKLYGE</sequence>
<evidence type="ECO:0000256" key="10">
    <source>
        <dbReference type="ARBA" id="ARBA00023268"/>
    </source>
</evidence>
<organism evidence="15">
    <name type="scientific">Ignavibacterium album</name>
    <dbReference type="NCBI Taxonomy" id="591197"/>
    <lineage>
        <taxon>Bacteria</taxon>
        <taxon>Pseudomonadati</taxon>
        <taxon>Ignavibacteriota</taxon>
        <taxon>Ignavibacteria</taxon>
        <taxon>Ignavibacteriales</taxon>
        <taxon>Ignavibacteriaceae</taxon>
        <taxon>Ignavibacterium</taxon>
    </lineage>
</organism>
<gene>
    <name evidence="12 15" type="primary">folD</name>
    <name evidence="15" type="ORF">ENS31_05965</name>
</gene>
<dbReference type="InterPro" id="IPR020630">
    <property type="entry name" value="THF_DH/CycHdrlase_cat_dom"/>
</dbReference>
<reference evidence="15" key="1">
    <citation type="journal article" date="2020" name="mSystems">
        <title>Genome- and Community-Level Interaction Insights into Carbon Utilization and Element Cycling Functions of Hydrothermarchaeota in Hydrothermal Sediment.</title>
        <authorList>
            <person name="Zhou Z."/>
            <person name="Liu Y."/>
            <person name="Xu W."/>
            <person name="Pan J."/>
            <person name="Luo Z.H."/>
            <person name="Li M."/>
        </authorList>
    </citation>
    <scope>NUCLEOTIDE SEQUENCE [LARGE SCALE GENOMIC DNA]</scope>
    <source>
        <strain evidence="15">SpSt-479</strain>
    </source>
</reference>
<dbReference type="HAMAP" id="MF_01576">
    <property type="entry name" value="THF_DHG_CYH"/>
    <property type="match status" value="1"/>
</dbReference>
<dbReference type="GO" id="GO:0004488">
    <property type="term" value="F:methylenetetrahydrofolate dehydrogenase (NADP+) activity"/>
    <property type="evidence" value="ECO:0007669"/>
    <property type="project" value="UniProtKB-UniRule"/>
</dbReference>
<dbReference type="InterPro" id="IPR046346">
    <property type="entry name" value="Aminoacid_DH-like_N_sf"/>
</dbReference>
<dbReference type="Gene3D" id="3.40.50.720">
    <property type="entry name" value="NAD(P)-binding Rossmann-like Domain"/>
    <property type="match status" value="1"/>
</dbReference>
<comment type="similarity">
    <text evidence="12">Belongs to the tetrahydrofolate dehydrogenase/cyclohydrolase family.</text>
</comment>
<keyword evidence="3 12" id="KW-0028">Amino-acid biosynthesis</keyword>
<dbReference type="GO" id="GO:0004477">
    <property type="term" value="F:methenyltetrahydrofolate cyclohydrolase activity"/>
    <property type="evidence" value="ECO:0007669"/>
    <property type="project" value="UniProtKB-UniRule"/>
</dbReference>
<dbReference type="AlphaFoldDB" id="A0A7V3E6R0"/>
<comment type="caution">
    <text evidence="15">The sequence shown here is derived from an EMBL/GenBank/DDBJ whole genome shotgun (WGS) entry which is preliminary data.</text>
</comment>
<evidence type="ECO:0000256" key="5">
    <source>
        <dbReference type="ARBA" id="ARBA00022801"/>
    </source>
</evidence>
<comment type="subunit">
    <text evidence="12">Homodimer.</text>
</comment>
<dbReference type="GO" id="GO:0009086">
    <property type="term" value="P:methionine biosynthetic process"/>
    <property type="evidence" value="ECO:0007669"/>
    <property type="project" value="UniProtKB-KW"/>
</dbReference>
<dbReference type="FunFam" id="3.40.50.10860:FF:000001">
    <property type="entry name" value="Bifunctional protein FolD"/>
    <property type="match status" value="1"/>
</dbReference>
<evidence type="ECO:0000256" key="3">
    <source>
        <dbReference type="ARBA" id="ARBA00022605"/>
    </source>
</evidence>
<dbReference type="SUPFAM" id="SSF51735">
    <property type="entry name" value="NAD(P)-binding Rossmann-fold domains"/>
    <property type="match status" value="1"/>
</dbReference>
<comment type="pathway">
    <text evidence="1 12">One-carbon metabolism; tetrahydrofolate interconversion.</text>
</comment>